<dbReference type="Proteomes" id="UP000295431">
    <property type="component" value="Unassembled WGS sequence"/>
</dbReference>
<feature type="transmembrane region" description="Helical" evidence="1">
    <location>
        <begin position="118"/>
        <end position="138"/>
    </location>
</feature>
<keyword evidence="1" id="KW-0472">Membrane</keyword>
<feature type="transmembrane region" description="Helical" evidence="1">
    <location>
        <begin position="70"/>
        <end position="88"/>
    </location>
</feature>
<keyword evidence="1" id="KW-1133">Transmembrane helix</keyword>
<protein>
    <submittedName>
        <fullName evidence="2">Uncharacterized protein</fullName>
    </submittedName>
</protein>
<evidence type="ECO:0000313" key="3">
    <source>
        <dbReference type="Proteomes" id="UP000295431"/>
    </source>
</evidence>
<dbReference type="AlphaFoldDB" id="A0A4V2XKP0"/>
<feature type="transmembrane region" description="Helical" evidence="1">
    <location>
        <begin position="145"/>
        <end position="166"/>
    </location>
</feature>
<keyword evidence="1" id="KW-0812">Transmembrane</keyword>
<accession>A0A4V2XKP0</accession>
<reference evidence="2 3" key="1">
    <citation type="submission" date="2019-03" db="EMBL/GenBank/DDBJ databases">
        <title>Draft genome sequences of novel Actinobacteria.</title>
        <authorList>
            <person name="Sahin N."/>
            <person name="Ay H."/>
            <person name="Saygin H."/>
        </authorList>
    </citation>
    <scope>NUCLEOTIDE SEQUENCE [LARGE SCALE GENOMIC DNA]</scope>
    <source>
        <strain evidence="2 3">DSM 45347</strain>
    </source>
</reference>
<dbReference type="OrthoDB" id="5150238at2"/>
<keyword evidence="3" id="KW-1185">Reference proteome</keyword>
<feature type="transmembrane region" description="Helical" evidence="1">
    <location>
        <begin position="211"/>
        <end position="236"/>
    </location>
</feature>
<dbReference type="EMBL" id="SMJW01000244">
    <property type="protein sequence ID" value="TDC07326.1"/>
    <property type="molecule type" value="Genomic_DNA"/>
</dbReference>
<comment type="caution">
    <text evidence="2">The sequence shown here is derived from an EMBL/GenBank/DDBJ whole genome shotgun (WGS) entry which is preliminary data.</text>
</comment>
<evidence type="ECO:0000313" key="2">
    <source>
        <dbReference type="EMBL" id="TDC07326.1"/>
    </source>
</evidence>
<proteinExistence type="predicted"/>
<sequence length="344" mass="36085">MSTLEDRYRRLLACYPAGHRAEHEDEMLDVLMAGARPGQARPSLADTADLLYGAVRIRARRAARGGTGSPWPGALAVAGFLAMLVLVGDGLRFLLNVPHSASIIAELLDEGRPLPGQLAYHFGTGPYWLAWAVIAALAWRGPRRLAARAACAVTGAQAVLVVYGTALPDAPGAWRVTALTTVLPFALLASASLVASPGPRHGARLLGRARVALVTTMAAVVAAVMSELLFTLVYQGDVGPMRFDDVYGLVAFSQNWQWLRFGLALAAAVVGAAALARTRQGRRACALVATGGAPLLIAVSPYHPGVTGDLPATAVLLAKCLLGFALPMLAVRLAELPARRRAPA</sequence>
<organism evidence="2 3">
    <name type="scientific">Actinomadura bangladeshensis</name>
    <dbReference type="NCBI Taxonomy" id="453573"/>
    <lineage>
        <taxon>Bacteria</taxon>
        <taxon>Bacillati</taxon>
        <taxon>Actinomycetota</taxon>
        <taxon>Actinomycetes</taxon>
        <taxon>Streptosporangiales</taxon>
        <taxon>Thermomonosporaceae</taxon>
        <taxon>Actinomadura</taxon>
    </lineage>
</organism>
<feature type="transmembrane region" description="Helical" evidence="1">
    <location>
        <begin position="256"/>
        <end position="277"/>
    </location>
</feature>
<feature type="transmembrane region" description="Helical" evidence="1">
    <location>
        <begin position="284"/>
        <end position="304"/>
    </location>
</feature>
<gene>
    <name evidence="2" type="ORF">E1284_32545</name>
</gene>
<dbReference type="RefSeq" id="WP_131943997.1">
    <property type="nucleotide sequence ID" value="NZ_BAAAMX010000068.1"/>
</dbReference>
<feature type="transmembrane region" description="Helical" evidence="1">
    <location>
        <begin position="310"/>
        <end position="331"/>
    </location>
</feature>
<name>A0A4V2XKP0_9ACTN</name>
<feature type="transmembrane region" description="Helical" evidence="1">
    <location>
        <begin position="172"/>
        <end position="195"/>
    </location>
</feature>
<evidence type="ECO:0000256" key="1">
    <source>
        <dbReference type="SAM" id="Phobius"/>
    </source>
</evidence>